<dbReference type="InterPro" id="IPR004837">
    <property type="entry name" value="NaCa_Exmemb"/>
</dbReference>
<evidence type="ECO:0000313" key="7">
    <source>
        <dbReference type="EMBL" id="QTA37505.1"/>
    </source>
</evidence>
<evidence type="ECO:0000256" key="4">
    <source>
        <dbReference type="ARBA" id="ARBA00023136"/>
    </source>
</evidence>
<feature type="domain" description="Sodium/calcium exchanger membrane region" evidence="6">
    <location>
        <begin position="169"/>
        <end position="310"/>
    </location>
</feature>
<keyword evidence="8" id="KW-1185">Reference proteome</keyword>
<accession>A0ABX7S6V8</accession>
<feature type="transmembrane region" description="Helical" evidence="5">
    <location>
        <begin position="166"/>
        <end position="184"/>
    </location>
</feature>
<sequence>MVFLWLVLGMILLIKGADWLVEGAVSIALNLGVSKLIVGLSVVAFGTSIPELVASVVSVLKGHSSVSISNVVGSNVANIGLCLAVGVLFSSVNIRKQTMRIEVPFMIISTFVFFSLLIRNGAYLLQWNDGIVFLSLMIVYIYYIVTSARDVIEEELESEIRGKYKTLTSVMLVLIGIAGVSLGGELTIRNVVEIAKMFGLSETFVGLTIVAIGTSLPELVVSITSIVKGEGDILVGNIVGSNIFNILLILGISSLIGNLTVDVRGYYIDLFVMIGIALLLLIFSFTRRKLTRVEGILLLSIYITYILYVFQRK</sequence>
<keyword evidence="3 5" id="KW-1133">Transmembrane helix</keyword>
<feature type="transmembrane region" description="Helical" evidence="5">
    <location>
        <begin position="204"/>
        <end position="227"/>
    </location>
</feature>
<dbReference type="Gene3D" id="1.20.1420.30">
    <property type="entry name" value="NCX, central ion-binding region"/>
    <property type="match status" value="1"/>
</dbReference>
<dbReference type="EMBL" id="CP071446">
    <property type="protein sequence ID" value="QTA37505.1"/>
    <property type="molecule type" value="Genomic_DNA"/>
</dbReference>
<dbReference type="PANTHER" id="PTHR10846">
    <property type="entry name" value="SODIUM/POTASSIUM/CALCIUM EXCHANGER"/>
    <property type="match status" value="1"/>
</dbReference>
<evidence type="ECO:0000256" key="2">
    <source>
        <dbReference type="ARBA" id="ARBA00022692"/>
    </source>
</evidence>
<comment type="subcellular location">
    <subcellularLocation>
        <location evidence="1">Membrane</location>
        <topology evidence="1">Multi-pass membrane protein</topology>
    </subcellularLocation>
</comment>
<dbReference type="InterPro" id="IPR044880">
    <property type="entry name" value="NCX_ion-bd_dom_sf"/>
</dbReference>
<feature type="transmembrane region" description="Helical" evidence="5">
    <location>
        <begin position="239"/>
        <end position="260"/>
    </location>
</feature>
<keyword evidence="2 5" id="KW-0812">Transmembrane</keyword>
<proteinExistence type="predicted"/>
<keyword evidence="4 5" id="KW-0472">Membrane</keyword>
<organism evidence="7 8">
    <name type="scientific">Thermosipho ferrireducens</name>
    <dbReference type="NCBI Taxonomy" id="2571116"/>
    <lineage>
        <taxon>Bacteria</taxon>
        <taxon>Thermotogati</taxon>
        <taxon>Thermotogota</taxon>
        <taxon>Thermotogae</taxon>
        <taxon>Thermotogales</taxon>
        <taxon>Fervidobacteriaceae</taxon>
        <taxon>Thermosipho</taxon>
    </lineage>
</organism>
<reference evidence="7 8" key="1">
    <citation type="submission" date="2021-03" db="EMBL/GenBank/DDBJ databases">
        <title>Thermosipho ferrireducens sp.nov., an anaerobic thermophilic iron-reducing bacterium isolated from a deep-sea hydrothermal sulfide deposits.</title>
        <authorList>
            <person name="Zeng X."/>
            <person name="Chen Y."/>
            <person name="Shao Z."/>
        </authorList>
    </citation>
    <scope>NUCLEOTIDE SEQUENCE [LARGE SCALE GENOMIC DNA]</scope>
    <source>
        <strain evidence="7 8">JL129W03</strain>
    </source>
</reference>
<feature type="transmembrane region" description="Helical" evidence="5">
    <location>
        <begin position="68"/>
        <end position="89"/>
    </location>
</feature>
<feature type="transmembrane region" description="Helical" evidence="5">
    <location>
        <begin position="293"/>
        <end position="310"/>
    </location>
</feature>
<feature type="transmembrane region" description="Helical" evidence="5">
    <location>
        <begin position="101"/>
        <end position="118"/>
    </location>
</feature>
<dbReference type="NCBIfam" id="TIGR00367">
    <property type="entry name" value="calcium/sodium antiporter"/>
    <property type="match status" value="1"/>
</dbReference>
<evidence type="ECO:0000256" key="3">
    <source>
        <dbReference type="ARBA" id="ARBA00022989"/>
    </source>
</evidence>
<evidence type="ECO:0000256" key="5">
    <source>
        <dbReference type="SAM" id="Phobius"/>
    </source>
</evidence>
<dbReference type="Proteomes" id="UP000671862">
    <property type="component" value="Chromosome"/>
</dbReference>
<dbReference type="InterPro" id="IPR004481">
    <property type="entry name" value="K/Na/Ca-exchanger"/>
</dbReference>
<dbReference type="Gene3D" id="6.10.280.80">
    <property type="entry name" value="NCX, peripheral helical region"/>
    <property type="match status" value="1"/>
</dbReference>
<protein>
    <submittedName>
        <fullName evidence="7">Calcium/sodium antiporter</fullName>
    </submittedName>
</protein>
<dbReference type="RefSeq" id="WP_207566230.1">
    <property type="nucleotide sequence ID" value="NZ_CP071446.1"/>
</dbReference>
<gene>
    <name evidence="7" type="ORF">JYK00_07160</name>
</gene>
<evidence type="ECO:0000256" key="1">
    <source>
        <dbReference type="ARBA" id="ARBA00004141"/>
    </source>
</evidence>
<dbReference type="Pfam" id="PF01699">
    <property type="entry name" value="Na_Ca_ex"/>
    <property type="match status" value="2"/>
</dbReference>
<dbReference type="PANTHER" id="PTHR10846:SF8">
    <property type="entry name" value="INNER MEMBRANE PROTEIN YRBG"/>
    <property type="match status" value="1"/>
</dbReference>
<feature type="transmembrane region" description="Helical" evidence="5">
    <location>
        <begin position="124"/>
        <end position="145"/>
    </location>
</feature>
<feature type="domain" description="Sodium/calcium exchanger membrane region" evidence="6">
    <location>
        <begin position="2"/>
        <end position="144"/>
    </location>
</feature>
<name>A0ABX7S6V8_9BACT</name>
<evidence type="ECO:0000259" key="6">
    <source>
        <dbReference type="Pfam" id="PF01699"/>
    </source>
</evidence>
<feature type="transmembrane region" description="Helical" evidence="5">
    <location>
        <begin position="266"/>
        <end position="286"/>
    </location>
</feature>
<evidence type="ECO:0000313" key="8">
    <source>
        <dbReference type="Proteomes" id="UP000671862"/>
    </source>
</evidence>